<keyword evidence="1" id="KW-0479">Metal-binding</keyword>
<comment type="caution">
    <text evidence="4">The sequence shown here is derived from an EMBL/GenBank/DDBJ whole genome shotgun (WGS) entry which is preliminary data.</text>
</comment>
<feature type="region of interest" description="Disordered" evidence="2">
    <location>
        <begin position="89"/>
        <end position="192"/>
    </location>
</feature>
<dbReference type="Gene3D" id="4.10.1000.10">
    <property type="entry name" value="Zinc finger, CCCH-type"/>
    <property type="match status" value="1"/>
</dbReference>
<protein>
    <recommendedName>
        <fullName evidence="3">C3H1-type domain-containing protein</fullName>
    </recommendedName>
</protein>
<feature type="compositionally biased region" description="Low complexity" evidence="2">
    <location>
        <begin position="168"/>
        <end position="192"/>
    </location>
</feature>
<feature type="zinc finger region" description="C3H1-type" evidence="1">
    <location>
        <begin position="635"/>
        <end position="664"/>
    </location>
</feature>
<keyword evidence="1" id="KW-0863">Zinc-finger</keyword>
<dbReference type="Proteomes" id="UP000254866">
    <property type="component" value="Unassembled WGS sequence"/>
</dbReference>
<evidence type="ECO:0000256" key="1">
    <source>
        <dbReference type="PROSITE-ProRule" id="PRU00723"/>
    </source>
</evidence>
<feature type="zinc finger region" description="C3H1-type" evidence="1">
    <location>
        <begin position="568"/>
        <end position="598"/>
    </location>
</feature>
<feature type="domain" description="C3H1-type" evidence="3">
    <location>
        <begin position="635"/>
        <end position="664"/>
    </location>
</feature>
<dbReference type="PROSITE" id="PS50103">
    <property type="entry name" value="ZF_C3H1"/>
    <property type="match status" value="2"/>
</dbReference>
<keyword evidence="1" id="KW-0862">Zinc</keyword>
<accession>A0A370TL04</accession>
<feature type="compositionally biased region" description="Low complexity" evidence="2">
    <location>
        <begin position="91"/>
        <end position="109"/>
    </location>
</feature>
<feature type="region of interest" description="Disordered" evidence="2">
    <location>
        <begin position="214"/>
        <end position="299"/>
    </location>
</feature>
<gene>
    <name evidence="4" type="ORF">BP5553_06820</name>
</gene>
<evidence type="ECO:0000256" key="2">
    <source>
        <dbReference type="SAM" id="MobiDB-lite"/>
    </source>
</evidence>
<evidence type="ECO:0000259" key="3">
    <source>
        <dbReference type="PROSITE" id="PS50103"/>
    </source>
</evidence>
<reference evidence="4 5" key="1">
    <citation type="journal article" date="2018" name="IMA Fungus">
        <title>IMA Genome-F 9: Draft genome sequence of Annulohypoxylon stygium, Aspergillus mulundensis, Berkeleyomyces basicola (syn. Thielaviopsis basicola), Ceratocystis smalleyi, two Cercospora beticola strains, Coleophoma cylindrospora, Fusarium fracticaudum, Phialophora cf. hyalina, and Morchella septimelata.</title>
        <authorList>
            <person name="Wingfield B.D."/>
            <person name="Bills G.F."/>
            <person name="Dong Y."/>
            <person name="Huang W."/>
            <person name="Nel W.J."/>
            <person name="Swalarsk-Parry B.S."/>
            <person name="Vaghefi N."/>
            <person name="Wilken P.M."/>
            <person name="An Z."/>
            <person name="de Beer Z.W."/>
            <person name="De Vos L."/>
            <person name="Chen L."/>
            <person name="Duong T.A."/>
            <person name="Gao Y."/>
            <person name="Hammerbacher A."/>
            <person name="Kikkert J.R."/>
            <person name="Li Y."/>
            <person name="Li H."/>
            <person name="Li K."/>
            <person name="Li Q."/>
            <person name="Liu X."/>
            <person name="Ma X."/>
            <person name="Naidoo K."/>
            <person name="Pethybridge S.J."/>
            <person name="Sun J."/>
            <person name="Steenkamp E.T."/>
            <person name="van der Nest M.A."/>
            <person name="van Wyk S."/>
            <person name="Wingfield M.J."/>
            <person name="Xiong C."/>
            <person name="Yue Q."/>
            <person name="Zhang X."/>
        </authorList>
    </citation>
    <scope>NUCLEOTIDE SEQUENCE [LARGE SCALE GENOMIC DNA]</scope>
    <source>
        <strain evidence="4 5">BP 5553</strain>
    </source>
</reference>
<dbReference type="GO" id="GO:0008270">
    <property type="term" value="F:zinc ion binding"/>
    <property type="evidence" value="ECO:0007669"/>
    <property type="project" value="UniProtKB-KW"/>
</dbReference>
<name>A0A370TL04_9HELO</name>
<dbReference type="InterPro" id="IPR000571">
    <property type="entry name" value="Znf_CCCH"/>
</dbReference>
<feature type="compositionally biased region" description="Polar residues" evidence="2">
    <location>
        <begin position="274"/>
        <end position="299"/>
    </location>
</feature>
<organism evidence="4 5">
    <name type="scientific">Venustampulla echinocandica</name>
    <dbReference type="NCBI Taxonomy" id="2656787"/>
    <lineage>
        <taxon>Eukaryota</taxon>
        <taxon>Fungi</taxon>
        <taxon>Dikarya</taxon>
        <taxon>Ascomycota</taxon>
        <taxon>Pezizomycotina</taxon>
        <taxon>Leotiomycetes</taxon>
        <taxon>Helotiales</taxon>
        <taxon>Pleuroascaceae</taxon>
        <taxon>Venustampulla</taxon>
    </lineage>
</organism>
<dbReference type="EMBL" id="NPIC01000005">
    <property type="protein sequence ID" value="RDL36208.1"/>
    <property type="molecule type" value="Genomic_DNA"/>
</dbReference>
<evidence type="ECO:0000313" key="5">
    <source>
        <dbReference type="Proteomes" id="UP000254866"/>
    </source>
</evidence>
<dbReference type="AlphaFoldDB" id="A0A370TL04"/>
<dbReference type="RefSeq" id="XP_031868864.1">
    <property type="nucleotide sequence ID" value="XM_032015443.1"/>
</dbReference>
<keyword evidence="5" id="KW-1185">Reference proteome</keyword>
<proteinExistence type="predicted"/>
<dbReference type="OrthoDB" id="3594623at2759"/>
<feature type="compositionally biased region" description="Basic and acidic residues" evidence="2">
    <location>
        <begin position="146"/>
        <end position="157"/>
    </location>
</feature>
<sequence length="768" mass="83274">MAMSANAARALEQVKMGLYMLYGAAYFTEDEWIKIDGLIHKGKYVFTQGPPANFLEDELMSFDHAVEPEPSVKISDSFEFIDKHNTKVSEEALSSTSSKSTDSPSSAETPNEPSPDASSPKEAPLAPPQPEEDIPFNLSSDMTKPPVEERVEERVEEPVEEPIEEPVVESAVESAVEPVAEPVRPAPVSRPSNGGFALGYTQAHVDEIKAFNASLTKAGSKSRPKYTKESYTSPERSEDGEYPSEDNPWPAENTAEEQDYPSSVQTEDDHRIQTWASGVESQGSQPGRTTARNNSAGSRQTLAEPVIALVTQFQETHGRLPKVPNDIYQPNNAQFRTLARRPESRASNRTSKTIKSITKSIAKATTFENVFPPPALNVASGTVLVAQKNDDSSSQLRIQIRAGDHIKVVKHVSGILHYGTNLRTNASGQFPHTIFQKSAKAQEAPNQQNLVEAARRLRGPSVSTTASKDLDSVERINASEWDEVPARRKVATPAPTRPSKGGLANSRFAALVESEESKQDFVHGMTREQVDKIVDAKLQQILNTQKGGITAKTKSSLQTSDDALKSVTPKSATCWFWATPNKGCRFTADECRDLHEILPGSIADSNPANFRSGKPTWGAAGDYVPPTPPTGPSADKSKYTCHFWANGGNCTYPADKCKYLHAWSTAGVAGRPGRSFGGKVIDWNRSARAEKADAIDGWGSSEGWGADTSGGWGASPTTGEAADDEFVLEEVNGSSGTAQGGWDSGADKYKPPHIKALEERALEPSTMW</sequence>
<evidence type="ECO:0000313" key="4">
    <source>
        <dbReference type="EMBL" id="RDL36208.1"/>
    </source>
</evidence>
<feature type="domain" description="C3H1-type" evidence="3">
    <location>
        <begin position="568"/>
        <end position="598"/>
    </location>
</feature>
<feature type="compositionally biased region" description="Acidic residues" evidence="2">
    <location>
        <begin position="158"/>
        <end position="167"/>
    </location>
</feature>
<dbReference type="GeneID" id="43599669"/>